<evidence type="ECO:0000313" key="2">
    <source>
        <dbReference type="Proteomes" id="UP000003233"/>
    </source>
</evidence>
<organism evidence="1 2">
    <name type="scientific">Fusobacterium ulcerans 12-1B</name>
    <dbReference type="NCBI Taxonomy" id="457404"/>
    <lineage>
        <taxon>Bacteria</taxon>
        <taxon>Fusobacteriati</taxon>
        <taxon>Fusobacteriota</taxon>
        <taxon>Fusobacteriia</taxon>
        <taxon>Fusobacteriales</taxon>
        <taxon>Fusobacteriaceae</taxon>
        <taxon>Fusobacterium</taxon>
    </lineage>
</organism>
<dbReference type="RefSeq" id="WP_008698515.1">
    <property type="nucleotide sequence ID" value="NZ_KE161009.1"/>
</dbReference>
<reference evidence="1 2" key="1">
    <citation type="submission" date="2012-07" db="EMBL/GenBank/DDBJ databases">
        <title>The Genome Sequence of Fusobacterium ulcerans 12_1B.</title>
        <authorList>
            <consortium name="The Broad Institute Genome Sequencing Platform"/>
            <person name="Earl A."/>
            <person name="Ward D."/>
            <person name="Feldgarden M."/>
            <person name="Gevers D."/>
            <person name="Strauss J."/>
            <person name="Ambrose C.E."/>
            <person name="Allen-Vercoe E."/>
            <person name="Walker B."/>
            <person name="Young S.K."/>
            <person name="Zeng Q."/>
            <person name="Gargeya S."/>
            <person name="Fitzgerald M."/>
            <person name="Haas B."/>
            <person name="Abouelleil A."/>
            <person name="Alvarado L."/>
            <person name="Arachchi H.M."/>
            <person name="Berlin A.M."/>
            <person name="Chapman S.B."/>
            <person name="Goldberg J."/>
            <person name="Griggs A."/>
            <person name="Gujja S."/>
            <person name="Hansen M."/>
            <person name="Howarth C."/>
            <person name="Imamovic A."/>
            <person name="Larimer J."/>
            <person name="McCowen C."/>
            <person name="Montmayeur A."/>
            <person name="Murphy C."/>
            <person name="Neiman D."/>
            <person name="Pearson M."/>
            <person name="Priest M."/>
            <person name="Roberts A."/>
            <person name="Saif S."/>
            <person name="Shea T."/>
            <person name="Sisk P."/>
            <person name="Sykes S."/>
            <person name="Wortman J."/>
            <person name="Nusbaum C."/>
            <person name="Birren B."/>
        </authorList>
    </citation>
    <scope>NUCLEOTIDE SEQUENCE [LARGE SCALE GENOMIC DNA]</scope>
    <source>
        <strain evidence="1 2">12_1B</strain>
    </source>
</reference>
<comment type="caution">
    <text evidence="1">The sequence shown here is derived from an EMBL/GenBank/DDBJ whole genome shotgun (WGS) entry which is preliminary data.</text>
</comment>
<dbReference type="AlphaFoldDB" id="H1PWD7"/>
<dbReference type="HOGENOM" id="CLU_118950_1_1_0"/>
<dbReference type="EMBL" id="AGWJ02000022">
    <property type="protein sequence ID" value="EHO79468.1"/>
    <property type="molecule type" value="Genomic_DNA"/>
</dbReference>
<name>H1PWD7_9FUSO</name>
<sequence>MSEGTVKATEKRLMKVFGFSERKVRRYFKEARIEAGIYNFVLAVEIYLKNSVGKDEELELKKIEKETKKFNLDIKKGKYHLEDDVILLVSDMLARFKSKLTCLPAKISMDLLNKTNRREIENILKKEINQALLELSGYKELKMEGLDGAEDN</sequence>
<gene>
    <name evidence="1" type="ORF">HMPREF0402_02730</name>
</gene>
<dbReference type="BioCyc" id="FSP457404-HMP:GTSQ-2756-MONOMER"/>
<proteinExistence type="predicted"/>
<keyword evidence="2" id="KW-1185">Reference proteome</keyword>
<protein>
    <submittedName>
        <fullName evidence="1">Uncharacterized protein</fullName>
    </submittedName>
</protein>
<evidence type="ECO:0000313" key="1">
    <source>
        <dbReference type="EMBL" id="EHO79468.1"/>
    </source>
</evidence>
<dbReference type="PATRIC" id="fig|457404.5.peg.2426"/>
<dbReference type="Proteomes" id="UP000003233">
    <property type="component" value="Unassembled WGS sequence"/>
</dbReference>
<accession>H1PWD7</accession>